<comment type="subunit">
    <text evidence="9">Homodimer.</text>
</comment>
<dbReference type="GO" id="GO:0000162">
    <property type="term" value="P:L-tryptophan biosynthetic process"/>
    <property type="evidence" value="ECO:0007669"/>
    <property type="project" value="UniProtKB-UniRule"/>
</dbReference>
<protein>
    <recommendedName>
        <fullName evidence="9">Anthranilate phosphoribosyltransferase</fullName>
        <ecNumber evidence="9">2.4.2.18</ecNumber>
    </recommendedName>
</protein>
<feature type="binding site" evidence="9">
    <location>
        <position position="165"/>
    </location>
    <ligand>
        <name>anthranilate</name>
        <dbReference type="ChEBI" id="CHEBI:16567"/>
        <label>2</label>
    </ligand>
</feature>
<evidence type="ECO:0000256" key="8">
    <source>
        <dbReference type="ARBA" id="ARBA00061188"/>
    </source>
</evidence>
<comment type="cofactor">
    <cofactor evidence="9">
        <name>Mg(2+)</name>
        <dbReference type="ChEBI" id="CHEBI:18420"/>
    </cofactor>
    <text evidence="9">Binds 2 magnesium ions per monomer.</text>
</comment>
<dbReference type="NCBIfam" id="TIGR01245">
    <property type="entry name" value="trpD"/>
    <property type="match status" value="1"/>
</dbReference>
<evidence type="ECO:0000256" key="3">
    <source>
        <dbReference type="ARBA" id="ARBA00022676"/>
    </source>
</evidence>
<dbReference type="UniPathway" id="UPA00035">
    <property type="reaction ID" value="UER00041"/>
</dbReference>
<dbReference type="GO" id="GO:0004048">
    <property type="term" value="F:anthranilate phosphoribosyltransferase activity"/>
    <property type="evidence" value="ECO:0007669"/>
    <property type="project" value="UniProtKB-UniRule"/>
</dbReference>
<feature type="binding site" evidence="9">
    <location>
        <begin position="89"/>
        <end position="92"/>
    </location>
    <ligand>
        <name>5-phospho-alpha-D-ribose 1-diphosphate</name>
        <dbReference type="ChEBI" id="CHEBI:58017"/>
    </ligand>
</feature>
<dbReference type="Pfam" id="PF02885">
    <property type="entry name" value="Glycos_trans_3N"/>
    <property type="match status" value="1"/>
</dbReference>
<comment type="caution">
    <text evidence="9">Lacks conserved residue(s) required for the propagation of feature annotation.</text>
</comment>
<dbReference type="GO" id="GO:0000287">
    <property type="term" value="F:magnesium ion binding"/>
    <property type="evidence" value="ECO:0007669"/>
    <property type="project" value="UniProtKB-UniRule"/>
</dbReference>
<comment type="pathway">
    <text evidence="1 9">Amino-acid biosynthesis; L-tryptophan biosynthesis; L-tryptophan from chorismate: step 2/5.</text>
</comment>
<keyword evidence="4 9" id="KW-0808">Transferase</keyword>
<feature type="domain" description="Glycosyl transferase family 3 N-terminal" evidence="11">
    <location>
        <begin position="3"/>
        <end position="64"/>
    </location>
</feature>
<evidence type="ECO:0000256" key="1">
    <source>
        <dbReference type="ARBA" id="ARBA00004907"/>
    </source>
</evidence>
<comment type="function">
    <text evidence="9">Catalyzes the transfer of the phosphoribosyl group of 5-phosphorylribose-1-pyrophosphate (PRPP) to anthranilate to yield N-(5'-phosphoribosyl)-anthranilate (PRA).</text>
</comment>
<dbReference type="InterPro" id="IPR017459">
    <property type="entry name" value="Glycosyl_Trfase_fam3_N_dom"/>
</dbReference>
<dbReference type="Gene3D" id="1.20.970.10">
    <property type="entry name" value="Transferase, Pyrimidine Nucleoside Phosphorylase, Chain C"/>
    <property type="match status" value="1"/>
</dbReference>
<evidence type="ECO:0000256" key="4">
    <source>
        <dbReference type="ARBA" id="ARBA00022679"/>
    </source>
</evidence>
<feature type="binding site" evidence="9">
    <location>
        <position position="110"/>
    </location>
    <ligand>
        <name>anthranilate</name>
        <dbReference type="ChEBI" id="CHEBI:16567"/>
        <label>1</label>
    </ligand>
</feature>
<dbReference type="InterPro" id="IPR036320">
    <property type="entry name" value="Glycosyl_Trfase_fam3_N_dom_sf"/>
</dbReference>
<keyword evidence="3 9" id="KW-0328">Glycosyltransferase</keyword>
<comment type="similarity">
    <text evidence="9">Belongs to the anthranilate phosphoribosyltransferase family.</text>
</comment>
<feature type="binding site" evidence="9">
    <location>
        <position position="224"/>
    </location>
    <ligand>
        <name>Mg(2+)</name>
        <dbReference type="ChEBI" id="CHEBI:18420"/>
        <label>1</label>
    </ligand>
</feature>
<accession>A0A7V1LPL2</accession>
<evidence type="ECO:0000256" key="6">
    <source>
        <dbReference type="ARBA" id="ARBA00023141"/>
    </source>
</evidence>
<keyword evidence="2 9" id="KW-0028">Amino-acid biosynthesis</keyword>
<dbReference type="EC" id="2.4.2.18" evidence="9"/>
<dbReference type="Proteomes" id="UP000886005">
    <property type="component" value="Unassembled WGS sequence"/>
</dbReference>
<feature type="binding site" evidence="9">
    <location>
        <begin position="82"/>
        <end position="83"/>
    </location>
    <ligand>
        <name>5-phospho-alpha-D-ribose 1-diphosphate</name>
        <dbReference type="ChEBI" id="CHEBI:58017"/>
    </ligand>
</feature>
<feature type="binding site" evidence="9">
    <location>
        <position position="223"/>
    </location>
    <ligand>
        <name>Mg(2+)</name>
        <dbReference type="ChEBI" id="CHEBI:18420"/>
        <label>2</label>
    </ligand>
</feature>
<dbReference type="InterPro" id="IPR035902">
    <property type="entry name" value="Nuc_phospho_transferase"/>
</dbReference>
<dbReference type="InterPro" id="IPR005940">
    <property type="entry name" value="Anthranilate_Pribosyl_Tfrase"/>
</dbReference>
<organism evidence="12">
    <name type="scientific">Caldithrix abyssi</name>
    <dbReference type="NCBI Taxonomy" id="187145"/>
    <lineage>
        <taxon>Bacteria</taxon>
        <taxon>Pseudomonadati</taxon>
        <taxon>Calditrichota</taxon>
        <taxon>Calditrichia</taxon>
        <taxon>Calditrichales</taxon>
        <taxon>Calditrichaceae</taxon>
        <taxon>Caldithrix</taxon>
    </lineage>
</organism>
<evidence type="ECO:0000313" key="12">
    <source>
        <dbReference type="EMBL" id="HED11786.1"/>
    </source>
</evidence>
<evidence type="ECO:0000256" key="5">
    <source>
        <dbReference type="ARBA" id="ARBA00022822"/>
    </source>
</evidence>
<evidence type="ECO:0000256" key="9">
    <source>
        <dbReference type="HAMAP-Rule" id="MF_00211"/>
    </source>
</evidence>
<proteinExistence type="inferred from homology"/>
<reference evidence="12" key="1">
    <citation type="journal article" date="2020" name="mSystems">
        <title>Genome- and Community-Level Interaction Insights into Carbon Utilization and Element Cycling Functions of Hydrothermarchaeota in Hydrothermal Sediment.</title>
        <authorList>
            <person name="Zhou Z."/>
            <person name="Liu Y."/>
            <person name="Xu W."/>
            <person name="Pan J."/>
            <person name="Luo Z.H."/>
            <person name="Li M."/>
        </authorList>
    </citation>
    <scope>NUCLEOTIDE SEQUENCE [LARGE SCALE GENOMIC DNA]</scope>
    <source>
        <strain evidence="12">HyVt-456</strain>
    </source>
</reference>
<dbReference type="PANTHER" id="PTHR43285">
    <property type="entry name" value="ANTHRANILATE PHOSPHORIBOSYLTRANSFERASE"/>
    <property type="match status" value="1"/>
</dbReference>
<dbReference type="AlphaFoldDB" id="A0A7V1LPL2"/>
<evidence type="ECO:0000259" key="10">
    <source>
        <dbReference type="Pfam" id="PF00591"/>
    </source>
</evidence>
<keyword evidence="6 9" id="KW-0057">Aromatic amino acid biosynthesis</keyword>
<dbReference type="EMBL" id="DRLD01000393">
    <property type="protein sequence ID" value="HED11786.1"/>
    <property type="molecule type" value="Genomic_DNA"/>
</dbReference>
<dbReference type="GO" id="GO:0005829">
    <property type="term" value="C:cytosol"/>
    <property type="evidence" value="ECO:0007669"/>
    <property type="project" value="TreeGrafter"/>
</dbReference>
<feature type="binding site" evidence="9">
    <location>
        <position position="79"/>
    </location>
    <ligand>
        <name>5-phospho-alpha-D-ribose 1-diphosphate</name>
        <dbReference type="ChEBI" id="CHEBI:58017"/>
    </ligand>
</feature>
<evidence type="ECO:0000256" key="7">
    <source>
        <dbReference type="ARBA" id="ARBA00052328"/>
    </source>
</evidence>
<dbReference type="HAMAP" id="MF_00211">
    <property type="entry name" value="TrpD"/>
    <property type="match status" value="1"/>
</dbReference>
<name>A0A7V1LPL2_CALAY</name>
<dbReference type="Gene3D" id="3.40.1030.10">
    <property type="entry name" value="Nucleoside phosphorylase/phosphoribosyltransferase catalytic domain"/>
    <property type="match status" value="1"/>
</dbReference>
<dbReference type="Pfam" id="PF00591">
    <property type="entry name" value="Glycos_transf_3"/>
    <property type="match status" value="1"/>
</dbReference>
<dbReference type="PANTHER" id="PTHR43285:SF2">
    <property type="entry name" value="ANTHRANILATE PHOSPHORIBOSYLTRANSFERASE"/>
    <property type="match status" value="1"/>
</dbReference>
<feature type="binding site" evidence="9">
    <location>
        <begin position="107"/>
        <end position="115"/>
    </location>
    <ligand>
        <name>5-phospho-alpha-D-ribose 1-diphosphate</name>
        <dbReference type="ChEBI" id="CHEBI:58017"/>
    </ligand>
</feature>
<dbReference type="FunFam" id="3.40.1030.10:FF:000002">
    <property type="entry name" value="Anthranilate phosphoribosyltransferase"/>
    <property type="match status" value="1"/>
</dbReference>
<keyword evidence="9" id="KW-0479">Metal-binding</keyword>
<comment type="caution">
    <text evidence="12">The sequence shown here is derived from an EMBL/GenBank/DDBJ whole genome shotgun (WGS) entry which is preliminary data.</text>
</comment>
<evidence type="ECO:0000256" key="2">
    <source>
        <dbReference type="ARBA" id="ARBA00022605"/>
    </source>
</evidence>
<keyword evidence="9" id="KW-0460">Magnesium</keyword>
<feature type="domain" description="Glycosyl transferase family 3" evidence="10">
    <location>
        <begin position="72"/>
        <end position="323"/>
    </location>
</feature>
<feature type="binding site" evidence="9">
    <location>
        <position position="224"/>
    </location>
    <ligand>
        <name>Mg(2+)</name>
        <dbReference type="ChEBI" id="CHEBI:18420"/>
        <label>2</label>
    </ligand>
</feature>
<sequence>MQTLLDKLYKGQHLAFEEIRDFFGEVVRGRVDDITLASALTALKIKGEQAEEIAGAARALRDSALPFERPDYPFADCVGTGGDGHHTLNISTTAAIVASAMGLKVAKHGNRSVSSKSGSADLLRTLGVNLNMSPQTARRCLDEHNFCFLFAPRYHAGIKHAMKVRTTLKTRTLFNILGPLVNPALPEIFLAGVYSPHLLRPYAEALRMLGVKRAWVVHGDGLDEIGLHGANHVLELRQGEIREHILSAGDFGLPRVEISEIRGGDPEENAGLIEAILMGRGTPAHNAAIAANTAALLLLFERANDLKAAARQALSFIESGRAYPHFQKFAEASHD</sequence>
<evidence type="ECO:0000259" key="11">
    <source>
        <dbReference type="Pfam" id="PF02885"/>
    </source>
</evidence>
<feature type="binding site" evidence="9">
    <location>
        <position position="119"/>
    </location>
    <ligand>
        <name>5-phospho-alpha-D-ribose 1-diphosphate</name>
        <dbReference type="ChEBI" id="CHEBI:58017"/>
    </ligand>
</feature>
<dbReference type="SUPFAM" id="SSF52418">
    <property type="entry name" value="Nucleoside phosphorylase/phosphoribosyltransferase catalytic domain"/>
    <property type="match status" value="1"/>
</dbReference>
<gene>
    <name evidence="9 12" type="primary">trpD</name>
    <name evidence="12" type="ORF">ENJ10_13925</name>
</gene>
<keyword evidence="5 9" id="KW-0822">Tryptophan biosynthesis</keyword>
<feature type="binding site" evidence="9">
    <location>
        <position position="79"/>
    </location>
    <ligand>
        <name>anthranilate</name>
        <dbReference type="ChEBI" id="CHEBI:16567"/>
        <label>1</label>
    </ligand>
</feature>
<dbReference type="SUPFAM" id="SSF47648">
    <property type="entry name" value="Nucleoside phosphorylase/phosphoribosyltransferase N-terminal domain"/>
    <property type="match status" value="1"/>
</dbReference>
<dbReference type="InterPro" id="IPR000312">
    <property type="entry name" value="Glycosyl_Trfase_fam3"/>
</dbReference>
<feature type="binding site" evidence="9">
    <location>
        <position position="91"/>
    </location>
    <ligand>
        <name>Mg(2+)</name>
        <dbReference type="ChEBI" id="CHEBI:18420"/>
        <label>1</label>
    </ligand>
</feature>
<comment type="catalytic activity">
    <reaction evidence="7 9">
        <text>N-(5-phospho-beta-D-ribosyl)anthranilate + diphosphate = 5-phospho-alpha-D-ribose 1-diphosphate + anthranilate</text>
        <dbReference type="Rhea" id="RHEA:11768"/>
        <dbReference type="ChEBI" id="CHEBI:16567"/>
        <dbReference type="ChEBI" id="CHEBI:18277"/>
        <dbReference type="ChEBI" id="CHEBI:33019"/>
        <dbReference type="ChEBI" id="CHEBI:58017"/>
        <dbReference type="EC" id="2.4.2.18"/>
    </reaction>
</comment>
<comment type="similarity">
    <text evidence="8">In the C-terminal section; belongs to the anthranilate phosphoribosyltransferase family.</text>
</comment>
<feature type="binding site" evidence="9">
    <location>
        <position position="87"/>
    </location>
    <ligand>
        <name>5-phospho-alpha-D-ribose 1-diphosphate</name>
        <dbReference type="ChEBI" id="CHEBI:58017"/>
    </ligand>
</feature>